<comment type="caution">
    <text evidence="9">The sequence shown here is derived from an EMBL/GenBank/DDBJ whole genome shotgun (WGS) entry which is preliminary data.</text>
</comment>
<keyword evidence="4" id="KW-0479">Metal-binding</keyword>
<organism evidence="9 10">
    <name type="scientific">Patella caerulea</name>
    <name type="common">Rayed Mediterranean limpet</name>
    <dbReference type="NCBI Taxonomy" id="87958"/>
    <lineage>
        <taxon>Eukaryota</taxon>
        <taxon>Metazoa</taxon>
        <taxon>Spiralia</taxon>
        <taxon>Lophotrochozoa</taxon>
        <taxon>Mollusca</taxon>
        <taxon>Gastropoda</taxon>
        <taxon>Patellogastropoda</taxon>
        <taxon>Patelloidea</taxon>
        <taxon>Patellidae</taxon>
        <taxon>Patella</taxon>
    </lineage>
</organism>
<keyword evidence="10" id="KW-1185">Reference proteome</keyword>
<keyword evidence="3" id="KW-0217">Developmental protein</keyword>
<evidence type="ECO:0000256" key="7">
    <source>
        <dbReference type="ARBA" id="ARBA00023159"/>
    </source>
</evidence>
<reference evidence="9 10" key="1">
    <citation type="submission" date="2024-01" db="EMBL/GenBank/DDBJ databases">
        <title>The genome of the rayed Mediterranean limpet Patella caerulea (Linnaeus, 1758).</title>
        <authorList>
            <person name="Anh-Thu Weber A."/>
            <person name="Halstead-Nussloch G."/>
        </authorList>
    </citation>
    <scope>NUCLEOTIDE SEQUENCE [LARGE SCALE GENOMIC DNA]</scope>
    <source>
        <strain evidence="9">AATW-2023a</strain>
        <tissue evidence="9">Whole specimen</tissue>
    </source>
</reference>
<dbReference type="GO" id="GO:0008543">
    <property type="term" value="P:fibroblast growth factor receptor signaling pathway"/>
    <property type="evidence" value="ECO:0007669"/>
    <property type="project" value="TreeGrafter"/>
</dbReference>
<dbReference type="GO" id="GO:0045893">
    <property type="term" value="P:positive regulation of DNA-templated transcription"/>
    <property type="evidence" value="ECO:0007669"/>
    <property type="project" value="InterPro"/>
</dbReference>
<accession>A0AAN8PSZ0</accession>
<evidence type="ECO:0000256" key="1">
    <source>
        <dbReference type="ARBA" id="ARBA00009577"/>
    </source>
</evidence>
<dbReference type="PANTHER" id="PTHR31931:SF2">
    <property type="entry name" value="PROTEIN CHURCHILL"/>
    <property type="match status" value="1"/>
</dbReference>
<dbReference type="EMBL" id="JAZGQO010000007">
    <property type="protein sequence ID" value="KAK6182998.1"/>
    <property type="molecule type" value="Genomic_DNA"/>
</dbReference>
<dbReference type="Gene3D" id="2.60.40.4240">
    <property type="entry name" value="Transcription activator, Churchill"/>
    <property type="match status" value="1"/>
</dbReference>
<keyword evidence="5" id="KW-0862">Zinc</keyword>
<evidence type="ECO:0000256" key="5">
    <source>
        <dbReference type="ARBA" id="ARBA00022833"/>
    </source>
</evidence>
<keyword evidence="8" id="KW-0804">Transcription</keyword>
<evidence type="ECO:0000313" key="9">
    <source>
        <dbReference type="EMBL" id="KAK6182998.1"/>
    </source>
</evidence>
<name>A0AAN8PSZ0_PATCE</name>
<dbReference type="Proteomes" id="UP001347796">
    <property type="component" value="Unassembled WGS sequence"/>
</dbReference>
<dbReference type="InterPro" id="IPR038543">
    <property type="entry name" value="Churchill_sf"/>
</dbReference>
<keyword evidence="7" id="KW-0010">Activator</keyword>
<evidence type="ECO:0000256" key="4">
    <source>
        <dbReference type="ARBA" id="ARBA00022723"/>
    </source>
</evidence>
<keyword evidence="6" id="KW-0805">Transcription regulation</keyword>
<evidence type="ECO:0000256" key="3">
    <source>
        <dbReference type="ARBA" id="ARBA00022473"/>
    </source>
</evidence>
<proteinExistence type="inferred from homology"/>
<dbReference type="GO" id="GO:0008270">
    <property type="term" value="F:zinc ion binding"/>
    <property type="evidence" value="ECO:0007669"/>
    <property type="project" value="InterPro"/>
</dbReference>
<comment type="similarity">
    <text evidence="1">Belongs to the Churchill family.</text>
</comment>
<protein>
    <recommendedName>
        <fullName evidence="2">Protein Churchill</fullName>
    </recommendedName>
</protein>
<gene>
    <name evidence="9" type="ORF">SNE40_010556</name>
</gene>
<evidence type="ECO:0000256" key="8">
    <source>
        <dbReference type="ARBA" id="ARBA00023163"/>
    </source>
</evidence>
<evidence type="ECO:0000256" key="2">
    <source>
        <dbReference type="ARBA" id="ARBA00021000"/>
    </source>
</evidence>
<dbReference type="InterPro" id="IPR009508">
    <property type="entry name" value="Transcrpt_activator_Churchill"/>
</dbReference>
<sequence length="116" mass="13330">MCEGCVREEYPDRGTLCLENGCYMMNFAGCQECRDRSTPKIVNKKSDDINGEEMITFQHVCSKCNHLIGEHEHIFKVSGEYQLYEMSCILCGTGEDQRSIMPYDPRGPQMNNDFID</sequence>
<dbReference type="Pfam" id="PF06573">
    <property type="entry name" value="Churchill"/>
    <property type="match status" value="1"/>
</dbReference>
<dbReference type="AlphaFoldDB" id="A0AAN8PSZ0"/>
<dbReference type="PANTHER" id="PTHR31931">
    <property type="entry name" value="PROTEIN CHURCHILL"/>
    <property type="match status" value="1"/>
</dbReference>
<evidence type="ECO:0000256" key="6">
    <source>
        <dbReference type="ARBA" id="ARBA00023015"/>
    </source>
</evidence>
<evidence type="ECO:0000313" key="10">
    <source>
        <dbReference type="Proteomes" id="UP001347796"/>
    </source>
</evidence>